<gene>
    <name evidence="2" type="ORF">IAB73_11230</name>
</gene>
<dbReference type="PANTHER" id="PTHR43031">
    <property type="entry name" value="FAD-DEPENDENT OXIDOREDUCTASE"/>
    <property type="match status" value="1"/>
</dbReference>
<dbReference type="PROSITE" id="PS50206">
    <property type="entry name" value="RHODANESE_3"/>
    <property type="match status" value="1"/>
</dbReference>
<reference evidence="2" key="2">
    <citation type="journal article" date="2021" name="PeerJ">
        <title>Extensive microbial diversity within the chicken gut microbiome revealed by metagenomics and culture.</title>
        <authorList>
            <person name="Gilroy R."/>
            <person name="Ravi A."/>
            <person name="Getino M."/>
            <person name="Pursley I."/>
            <person name="Horton D.L."/>
            <person name="Alikhan N.F."/>
            <person name="Baker D."/>
            <person name="Gharbi K."/>
            <person name="Hall N."/>
            <person name="Watson M."/>
            <person name="Adriaenssens E.M."/>
            <person name="Foster-Nyarko E."/>
            <person name="Jarju S."/>
            <person name="Secka A."/>
            <person name="Antonio M."/>
            <person name="Oren A."/>
            <person name="Chaudhuri R.R."/>
            <person name="La Ragione R."/>
            <person name="Hildebrand F."/>
            <person name="Pallen M.J."/>
        </authorList>
    </citation>
    <scope>NUCLEOTIDE SEQUENCE</scope>
    <source>
        <strain evidence="2">ChiSxjej2B14-6234</strain>
    </source>
</reference>
<organism evidence="2 3">
    <name type="scientific">Candidatus Onthenecus intestinigallinarum</name>
    <dbReference type="NCBI Taxonomy" id="2840875"/>
    <lineage>
        <taxon>Bacteria</taxon>
        <taxon>Bacillati</taxon>
        <taxon>Bacillota</taxon>
        <taxon>Clostridia</taxon>
        <taxon>Eubacteriales</taxon>
        <taxon>Candidatus Onthenecus</taxon>
    </lineage>
</organism>
<dbReference type="Gene3D" id="3.40.250.10">
    <property type="entry name" value="Rhodanese-like domain"/>
    <property type="match status" value="1"/>
</dbReference>
<dbReference type="Pfam" id="PF00581">
    <property type="entry name" value="Rhodanese"/>
    <property type="match status" value="1"/>
</dbReference>
<dbReference type="InterPro" id="IPR001763">
    <property type="entry name" value="Rhodanese-like_dom"/>
</dbReference>
<name>A0A9D0ZBK1_9FIRM</name>
<sequence>MVSCTHTMDGTGGQRMLFFKRQRPDMDTLFEQARAEAALIVDVRTDAEYREGHIPGSVNVPLDALDGLRGRSGTEGPIYVYCLSGARSARATARLRRMGYQVVDMGGISDYHGRIERGGEVK</sequence>
<comment type="caution">
    <text evidence="2">The sequence shown here is derived from an EMBL/GenBank/DDBJ whole genome shotgun (WGS) entry which is preliminary data.</text>
</comment>
<evidence type="ECO:0000313" key="3">
    <source>
        <dbReference type="Proteomes" id="UP000886887"/>
    </source>
</evidence>
<dbReference type="CDD" id="cd00158">
    <property type="entry name" value="RHOD"/>
    <property type="match status" value="1"/>
</dbReference>
<dbReference type="SMART" id="SM00450">
    <property type="entry name" value="RHOD"/>
    <property type="match status" value="1"/>
</dbReference>
<dbReference type="EMBL" id="DVFJ01000038">
    <property type="protein sequence ID" value="HIQ72767.1"/>
    <property type="molecule type" value="Genomic_DNA"/>
</dbReference>
<evidence type="ECO:0000313" key="2">
    <source>
        <dbReference type="EMBL" id="HIQ72767.1"/>
    </source>
</evidence>
<dbReference type="SUPFAM" id="SSF52821">
    <property type="entry name" value="Rhodanese/Cell cycle control phosphatase"/>
    <property type="match status" value="1"/>
</dbReference>
<reference evidence="2" key="1">
    <citation type="submission" date="2020-10" db="EMBL/GenBank/DDBJ databases">
        <authorList>
            <person name="Gilroy R."/>
        </authorList>
    </citation>
    <scope>NUCLEOTIDE SEQUENCE</scope>
    <source>
        <strain evidence="2">ChiSxjej2B14-6234</strain>
    </source>
</reference>
<dbReference type="AlphaFoldDB" id="A0A9D0ZBK1"/>
<accession>A0A9D0ZBK1</accession>
<feature type="domain" description="Rhodanese" evidence="1">
    <location>
        <begin position="34"/>
        <end position="117"/>
    </location>
</feature>
<proteinExistence type="predicted"/>
<evidence type="ECO:0000259" key="1">
    <source>
        <dbReference type="PROSITE" id="PS50206"/>
    </source>
</evidence>
<dbReference type="InterPro" id="IPR050229">
    <property type="entry name" value="GlpE_sulfurtransferase"/>
</dbReference>
<dbReference type="Proteomes" id="UP000886887">
    <property type="component" value="Unassembled WGS sequence"/>
</dbReference>
<dbReference type="InterPro" id="IPR036873">
    <property type="entry name" value="Rhodanese-like_dom_sf"/>
</dbReference>
<dbReference type="PANTHER" id="PTHR43031:SF16">
    <property type="entry name" value="OXIDOREDUCTASE"/>
    <property type="match status" value="1"/>
</dbReference>
<protein>
    <submittedName>
        <fullName evidence="2">Rhodanese-like domain-containing protein</fullName>
    </submittedName>
</protein>